<gene>
    <name evidence="1" type="primary">MPUL0A00720</name>
    <name evidence="1" type="ORF">METSCH_A00720</name>
</gene>
<reference evidence="2" key="1">
    <citation type="submission" date="2019-03" db="EMBL/GenBank/DDBJ databases">
        <title>Snf2 controls pulcherriminic acid biosynthesis and connects pigmentation and antifungal activity of the yeast Metschnikowia pulcherrima.</title>
        <authorList>
            <person name="Gore-Lloyd D."/>
            <person name="Sumann I."/>
            <person name="Brachmann A.O."/>
            <person name="Schneeberger K."/>
            <person name="Ortiz-Merino R.A."/>
            <person name="Moreno-Beltran M."/>
            <person name="Schlaefli M."/>
            <person name="Kirner P."/>
            <person name="Santos Kron A."/>
            <person name="Wolfe K.H."/>
            <person name="Piel J."/>
            <person name="Ahrens C.H."/>
            <person name="Henk D."/>
            <person name="Freimoser F.M."/>
        </authorList>
    </citation>
    <scope>NUCLEOTIDE SEQUENCE [LARGE SCALE GENOMIC DNA]</scope>
    <source>
        <strain evidence="2">APC 1.2</strain>
    </source>
</reference>
<keyword evidence="2" id="KW-1185">Reference proteome</keyword>
<dbReference type="Pfam" id="PF12658">
    <property type="entry name" value="Ten1"/>
    <property type="match status" value="1"/>
</dbReference>
<name>A0A4V1ADE7_9ASCO</name>
<evidence type="ECO:0000313" key="1">
    <source>
        <dbReference type="EMBL" id="QBM85453.1"/>
    </source>
</evidence>
<dbReference type="InterPro" id="IPR012340">
    <property type="entry name" value="NA-bd_OB-fold"/>
</dbReference>
<sequence>MTILLLDPSALSLFYPRASVDYPQKLRLIAQVVDYDPFSTLLAVKRVPNLASLHTQIDLDNVGPEPVIETAQVDLSLIESAAARLDISAGSIVSIIGLYNGSFITAVECLTLESQALLGSSIDTLAAMATLDDL</sequence>
<protein>
    <submittedName>
        <fullName evidence="1">Telomere capping, CST complex subunit</fullName>
    </submittedName>
</protein>
<dbReference type="GO" id="GO:1990879">
    <property type="term" value="C:CST complex"/>
    <property type="evidence" value="ECO:0007669"/>
    <property type="project" value="InterPro"/>
</dbReference>
<dbReference type="InterPro" id="IPR024222">
    <property type="entry name" value="Ten1_fungal"/>
</dbReference>
<evidence type="ECO:0000313" key="2">
    <source>
        <dbReference type="Proteomes" id="UP000292447"/>
    </source>
</evidence>
<dbReference type="GO" id="GO:0016233">
    <property type="term" value="P:telomere capping"/>
    <property type="evidence" value="ECO:0007669"/>
    <property type="project" value="InterPro"/>
</dbReference>
<dbReference type="GO" id="GO:0043047">
    <property type="term" value="F:single-stranded telomeric DNA binding"/>
    <property type="evidence" value="ECO:0007669"/>
    <property type="project" value="InterPro"/>
</dbReference>
<dbReference type="EMBL" id="CP034456">
    <property type="protein sequence ID" value="QBM85453.1"/>
    <property type="molecule type" value="Genomic_DNA"/>
</dbReference>
<proteinExistence type="predicted"/>
<dbReference type="Proteomes" id="UP000292447">
    <property type="component" value="Chromosome I"/>
</dbReference>
<dbReference type="AlphaFoldDB" id="A0A4V1ADE7"/>
<accession>A0A4V1ADE7</accession>
<dbReference type="Gene3D" id="2.40.50.140">
    <property type="entry name" value="Nucleic acid-binding proteins"/>
    <property type="match status" value="1"/>
</dbReference>
<organism evidence="1 2">
    <name type="scientific">Metschnikowia aff. pulcherrima</name>
    <dbReference type="NCBI Taxonomy" id="2163413"/>
    <lineage>
        <taxon>Eukaryota</taxon>
        <taxon>Fungi</taxon>
        <taxon>Dikarya</taxon>
        <taxon>Ascomycota</taxon>
        <taxon>Saccharomycotina</taxon>
        <taxon>Pichiomycetes</taxon>
        <taxon>Metschnikowiaceae</taxon>
        <taxon>Metschnikowia</taxon>
    </lineage>
</organism>